<gene>
    <name evidence="1" type="ORF">H8B15_14525</name>
</gene>
<protein>
    <submittedName>
        <fullName evidence="1">Uncharacterized protein</fullName>
    </submittedName>
</protein>
<dbReference type="Proteomes" id="UP000622017">
    <property type="component" value="Unassembled WGS sequence"/>
</dbReference>
<proteinExistence type="predicted"/>
<name>A0ABR7MM44_9BACT</name>
<dbReference type="RefSeq" id="WP_187320397.1">
    <property type="nucleotide sequence ID" value="NZ_JACSCY010000012.1"/>
</dbReference>
<reference evidence="1 2" key="1">
    <citation type="submission" date="2020-08" db="EMBL/GenBank/DDBJ databases">
        <title>Hymenobacter sp.</title>
        <authorList>
            <person name="Kim M.K."/>
        </authorList>
    </citation>
    <scope>NUCLEOTIDE SEQUENCE [LARGE SCALE GENOMIC DNA]</scope>
    <source>
        <strain evidence="1 2">BT507</strain>
    </source>
</reference>
<comment type="caution">
    <text evidence="1">The sequence shown here is derived from an EMBL/GenBank/DDBJ whole genome shotgun (WGS) entry which is preliminary data.</text>
</comment>
<accession>A0ABR7MM44</accession>
<dbReference type="EMBL" id="JACSCY010000012">
    <property type="protein sequence ID" value="MBC6612140.1"/>
    <property type="molecule type" value="Genomic_DNA"/>
</dbReference>
<evidence type="ECO:0000313" key="2">
    <source>
        <dbReference type="Proteomes" id="UP000622017"/>
    </source>
</evidence>
<sequence>MLYTDSICPPSEERKPQLIKQKQISLSEEQIIMNYMQELLLYSMKEAYPSHAGQVYVVRSSNGPTTIWFYDTWYHWNGYKEMKNKLFRE</sequence>
<evidence type="ECO:0000313" key="1">
    <source>
        <dbReference type="EMBL" id="MBC6612140.1"/>
    </source>
</evidence>
<keyword evidence="2" id="KW-1185">Reference proteome</keyword>
<organism evidence="1 2">
    <name type="scientific">Hymenobacter citatus</name>
    <dbReference type="NCBI Taxonomy" id="2763506"/>
    <lineage>
        <taxon>Bacteria</taxon>
        <taxon>Pseudomonadati</taxon>
        <taxon>Bacteroidota</taxon>
        <taxon>Cytophagia</taxon>
        <taxon>Cytophagales</taxon>
        <taxon>Hymenobacteraceae</taxon>
        <taxon>Hymenobacter</taxon>
    </lineage>
</organism>